<dbReference type="PROSITE" id="PS00189">
    <property type="entry name" value="LIPOYL"/>
    <property type="match status" value="1"/>
</dbReference>
<dbReference type="Pfam" id="PF02817">
    <property type="entry name" value="E3_binding"/>
    <property type="match status" value="1"/>
</dbReference>
<evidence type="ECO:0000256" key="4">
    <source>
        <dbReference type="ARBA" id="ARBA00022679"/>
    </source>
</evidence>
<dbReference type="Gene3D" id="2.40.50.100">
    <property type="match status" value="1"/>
</dbReference>
<dbReference type="PROSITE" id="PS51826">
    <property type="entry name" value="PSBD"/>
    <property type="match status" value="1"/>
</dbReference>
<evidence type="ECO:0000256" key="2">
    <source>
        <dbReference type="ARBA" id="ARBA00004305"/>
    </source>
</evidence>
<proteinExistence type="inferred from homology"/>
<dbReference type="OrthoDB" id="15567at2759"/>
<evidence type="ECO:0000256" key="1">
    <source>
        <dbReference type="ARBA" id="ARBA00001938"/>
    </source>
</evidence>
<name>A0A9P6NXP4_9BASI</name>
<dbReference type="AlphaFoldDB" id="A0A9P6NXP4"/>
<reference evidence="12" key="1">
    <citation type="submission" date="2013-11" db="EMBL/GenBank/DDBJ databases">
        <title>Genome sequence of the fusiform rust pathogen reveals effectors for host alternation and coevolution with pine.</title>
        <authorList>
            <consortium name="DOE Joint Genome Institute"/>
            <person name="Smith K."/>
            <person name="Pendleton A."/>
            <person name="Kubisiak T."/>
            <person name="Anderson C."/>
            <person name="Salamov A."/>
            <person name="Aerts A."/>
            <person name="Riley R."/>
            <person name="Clum A."/>
            <person name="Lindquist E."/>
            <person name="Ence D."/>
            <person name="Campbell M."/>
            <person name="Kronenberg Z."/>
            <person name="Feau N."/>
            <person name="Dhillon B."/>
            <person name="Hamelin R."/>
            <person name="Burleigh J."/>
            <person name="Smith J."/>
            <person name="Yandell M."/>
            <person name="Nelson C."/>
            <person name="Grigoriev I."/>
            <person name="Davis J."/>
        </authorList>
    </citation>
    <scope>NUCLEOTIDE SEQUENCE</scope>
    <source>
        <strain evidence="12">G11</strain>
    </source>
</reference>
<comment type="caution">
    <text evidence="12">The sequence shown here is derived from an EMBL/GenBank/DDBJ whole genome shotgun (WGS) entry which is preliminary data.</text>
</comment>
<dbReference type="InterPro" id="IPR003016">
    <property type="entry name" value="2-oxoA_DH_lipoyl-BS"/>
</dbReference>
<evidence type="ECO:0000256" key="3">
    <source>
        <dbReference type="ARBA" id="ARBA00007317"/>
    </source>
</evidence>
<organism evidence="12 13">
    <name type="scientific">Cronartium quercuum f. sp. fusiforme G11</name>
    <dbReference type="NCBI Taxonomy" id="708437"/>
    <lineage>
        <taxon>Eukaryota</taxon>
        <taxon>Fungi</taxon>
        <taxon>Dikarya</taxon>
        <taxon>Basidiomycota</taxon>
        <taxon>Pucciniomycotina</taxon>
        <taxon>Pucciniomycetes</taxon>
        <taxon>Pucciniales</taxon>
        <taxon>Coleosporiaceae</taxon>
        <taxon>Cronartium</taxon>
    </lineage>
</organism>
<evidence type="ECO:0000313" key="13">
    <source>
        <dbReference type="Proteomes" id="UP000886653"/>
    </source>
</evidence>
<evidence type="ECO:0000259" key="10">
    <source>
        <dbReference type="PROSITE" id="PS50968"/>
    </source>
</evidence>
<dbReference type="Pfam" id="PF00198">
    <property type="entry name" value="2-oxoacid_dh"/>
    <property type="match status" value="1"/>
</dbReference>
<dbReference type="PANTHER" id="PTHR43178">
    <property type="entry name" value="DIHYDROLIPOAMIDE ACETYLTRANSFERASE COMPONENT OF PYRUVATE DEHYDROGENASE COMPLEX"/>
    <property type="match status" value="1"/>
</dbReference>
<dbReference type="SUPFAM" id="SSF52777">
    <property type="entry name" value="CoA-dependent acyltransferases"/>
    <property type="match status" value="1"/>
</dbReference>
<dbReference type="CDD" id="cd06849">
    <property type="entry name" value="lipoyl_domain"/>
    <property type="match status" value="1"/>
</dbReference>
<dbReference type="InterPro" id="IPR036625">
    <property type="entry name" value="E3-bd_dom_sf"/>
</dbReference>
<comment type="similarity">
    <text evidence="3 9">Belongs to the 2-oxoacid dehydrogenase family.</text>
</comment>
<protein>
    <recommendedName>
        <fullName evidence="9">Dihydrolipoamide acetyltransferase component of pyruvate dehydrogenase complex</fullName>
        <ecNumber evidence="9">2.3.1.-</ecNumber>
    </recommendedName>
</protein>
<evidence type="ECO:0000256" key="8">
    <source>
        <dbReference type="ARBA" id="ARBA00023315"/>
    </source>
</evidence>
<dbReference type="GO" id="GO:0045333">
    <property type="term" value="P:cellular respiration"/>
    <property type="evidence" value="ECO:0007669"/>
    <property type="project" value="UniProtKB-ARBA"/>
</dbReference>
<evidence type="ECO:0000256" key="5">
    <source>
        <dbReference type="ARBA" id="ARBA00022823"/>
    </source>
</evidence>
<keyword evidence="8 9" id="KW-0012">Acyltransferase</keyword>
<keyword evidence="5 9" id="KW-0450">Lipoyl</keyword>
<evidence type="ECO:0000259" key="11">
    <source>
        <dbReference type="PROSITE" id="PS51826"/>
    </source>
</evidence>
<sequence length="514" mass="55784">MFTCYPLSRLRFNSTFAFPVLSPLSSVRLTPRVITCSPSASSQPHSLRFASIRSLSSTIPRKRPIPDGHILKPFLLADIGEGITACEILKWLVEPNQQVAEFDPVCEVQSDKATVEITSPFEGTIFRLFGAAGEVIKVGQPLCEIAVKEELNDKPAPPPRIEPIIAPEVAGMDVAKQALKAAPLAQPISSGSVHSTPAVRRLAKEHDVDIGTISGTGKHQRVTKEDVLLHLSRSSATELLTTAFTPSAPSNSSLSSSPAEGSLRVPFSAVRQAMFRNMTHSLKIPHFGYSEQIDVTELERVRQELNSFPGETRRLTLFSLLIKATAHALRFEPVFRSTLIEPASFLERQSVDISIALSSPHGLLTPLIPNVERKTVYDIAEHVRRLRNFIETVPVGDRLPVFPDELGGNKSGTFTLSNIGVIGGTYTFPVIPPTGQLAIGAFGKIQVQPGYRPGAISSTSLVSGESVSAPEPRLILYASFSADHRAVEGVELARLVQRFKEICERPSSLIGLGV</sequence>
<dbReference type="SUPFAM" id="SSF47005">
    <property type="entry name" value="Peripheral subunit-binding domain of 2-oxo acid dehydrogenase complex"/>
    <property type="match status" value="1"/>
</dbReference>
<feature type="domain" description="Lipoyl-binding" evidence="10">
    <location>
        <begin position="71"/>
        <end position="146"/>
    </location>
</feature>
<dbReference type="InterPro" id="IPR004167">
    <property type="entry name" value="PSBD"/>
</dbReference>
<dbReference type="InterPro" id="IPR050743">
    <property type="entry name" value="2-oxoacid_DH_E2_comp"/>
</dbReference>
<keyword evidence="6" id="KW-0809">Transit peptide</keyword>
<dbReference type="InterPro" id="IPR023213">
    <property type="entry name" value="CAT-like_dom_sf"/>
</dbReference>
<dbReference type="GO" id="GO:0005759">
    <property type="term" value="C:mitochondrial matrix"/>
    <property type="evidence" value="ECO:0007669"/>
    <property type="project" value="UniProtKB-SubCell"/>
</dbReference>
<keyword evidence="13" id="KW-1185">Reference proteome</keyword>
<dbReference type="FunFam" id="2.40.50.100:FF:000013">
    <property type="entry name" value="Dihydrolipoamide acetyltransferase component of pyruvate dehydrogenase complex"/>
    <property type="match status" value="1"/>
</dbReference>
<dbReference type="GO" id="GO:0031405">
    <property type="term" value="F:lipoic acid binding"/>
    <property type="evidence" value="ECO:0007669"/>
    <property type="project" value="TreeGrafter"/>
</dbReference>
<feature type="domain" description="Peripheral subunit-binding (PSBD)" evidence="11">
    <location>
        <begin position="194"/>
        <end position="231"/>
    </location>
</feature>
<dbReference type="EC" id="2.3.1.-" evidence="9"/>
<evidence type="ECO:0000256" key="6">
    <source>
        <dbReference type="ARBA" id="ARBA00022946"/>
    </source>
</evidence>
<dbReference type="PANTHER" id="PTHR43178:SF5">
    <property type="entry name" value="LIPOAMIDE ACYLTRANSFERASE COMPONENT OF BRANCHED-CHAIN ALPHA-KETO ACID DEHYDROGENASE COMPLEX, MITOCHONDRIAL"/>
    <property type="match status" value="1"/>
</dbReference>
<dbReference type="SUPFAM" id="SSF51230">
    <property type="entry name" value="Single hybrid motif"/>
    <property type="match status" value="1"/>
</dbReference>
<dbReference type="PROSITE" id="PS50968">
    <property type="entry name" value="BIOTINYL_LIPOYL"/>
    <property type="match status" value="1"/>
</dbReference>
<dbReference type="InterPro" id="IPR011053">
    <property type="entry name" value="Single_hybrid_motif"/>
</dbReference>
<dbReference type="Gene3D" id="4.10.320.10">
    <property type="entry name" value="E3-binding domain"/>
    <property type="match status" value="1"/>
</dbReference>
<keyword evidence="7" id="KW-0496">Mitochondrion</keyword>
<accession>A0A9P6NXP4</accession>
<dbReference type="Gene3D" id="3.30.559.10">
    <property type="entry name" value="Chloramphenicol acetyltransferase-like domain"/>
    <property type="match status" value="1"/>
</dbReference>
<dbReference type="Pfam" id="PF00364">
    <property type="entry name" value="Biotin_lipoyl"/>
    <property type="match status" value="1"/>
</dbReference>
<comment type="cofactor">
    <cofactor evidence="1 9">
        <name>(R)-lipoate</name>
        <dbReference type="ChEBI" id="CHEBI:83088"/>
    </cofactor>
</comment>
<evidence type="ECO:0000256" key="7">
    <source>
        <dbReference type="ARBA" id="ARBA00023128"/>
    </source>
</evidence>
<dbReference type="InterPro" id="IPR001078">
    <property type="entry name" value="2-oxoacid_DH_actylTfrase"/>
</dbReference>
<dbReference type="GO" id="GO:0016407">
    <property type="term" value="F:acetyltransferase activity"/>
    <property type="evidence" value="ECO:0007669"/>
    <property type="project" value="TreeGrafter"/>
</dbReference>
<evidence type="ECO:0000256" key="9">
    <source>
        <dbReference type="RuleBase" id="RU003423"/>
    </source>
</evidence>
<comment type="subcellular location">
    <subcellularLocation>
        <location evidence="2">Mitochondrion matrix</location>
    </subcellularLocation>
</comment>
<evidence type="ECO:0000313" key="12">
    <source>
        <dbReference type="EMBL" id="KAG0151426.1"/>
    </source>
</evidence>
<dbReference type="EMBL" id="MU167213">
    <property type="protein sequence ID" value="KAG0151426.1"/>
    <property type="molecule type" value="Genomic_DNA"/>
</dbReference>
<keyword evidence="4 9" id="KW-0808">Transferase</keyword>
<gene>
    <name evidence="12" type="ORF">CROQUDRAFT_651267</name>
</gene>
<dbReference type="Proteomes" id="UP000886653">
    <property type="component" value="Unassembled WGS sequence"/>
</dbReference>
<dbReference type="InterPro" id="IPR000089">
    <property type="entry name" value="Biotin_lipoyl"/>
</dbReference>